<dbReference type="InterPro" id="IPR052315">
    <property type="entry name" value="MORN4"/>
</dbReference>
<dbReference type="InterPro" id="IPR012854">
    <property type="entry name" value="Cu_amine_oxidase-like_N"/>
</dbReference>
<organism evidence="5">
    <name type="scientific">hydrocarbon metagenome</name>
    <dbReference type="NCBI Taxonomy" id="938273"/>
    <lineage>
        <taxon>unclassified sequences</taxon>
        <taxon>metagenomes</taxon>
        <taxon>ecological metagenomes</taxon>
    </lineage>
</organism>
<reference evidence="5" key="1">
    <citation type="journal article" date="2015" name="Proc. Natl. Acad. Sci. U.S.A.">
        <title>Networks of energetic and metabolic interactions define dynamics in microbial communities.</title>
        <authorList>
            <person name="Embree M."/>
            <person name="Liu J.K."/>
            <person name="Al-Bassam M.M."/>
            <person name="Zengler K."/>
        </authorList>
    </citation>
    <scope>NUCLEOTIDE SEQUENCE</scope>
</reference>
<dbReference type="PANTHER" id="PTHR46614">
    <property type="entry name" value="MORN REPEAT-CONTAINING PROTEIN 4"/>
    <property type="match status" value="1"/>
</dbReference>
<dbReference type="GO" id="GO:0048678">
    <property type="term" value="P:response to axon injury"/>
    <property type="evidence" value="ECO:0007669"/>
    <property type="project" value="TreeGrafter"/>
</dbReference>
<dbReference type="Gene3D" id="3.30.457.10">
    <property type="entry name" value="Copper amine oxidase-like, N-terminal domain"/>
    <property type="match status" value="1"/>
</dbReference>
<accession>A0A0W8E627</accession>
<dbReference type="InterPro" id="IPR013207">
    <property type="entry name" value="LGFP"/>
</dbReference>
<dbReference type="PANTHER" id="PTHR46614:SF1">
    <property type="entry name" value="MORN REPEAT-CONTAINING PROTEIN 4"/>
    <property type="match status" value="1"/>
</dbReference>
<comment type="subcellular location">
    <subcellularLocation>
        <location evidence="1">Cell projection</location>
    </subcellularLocation>
</comment>
<dbReference type="Pfam" id="PF08310">
    <property type="entry name" value="LGFP"/>
    <property type="match status" value="3"/>
</dbReference>
<evidence type="ECO:0000313" key="5">
    <source>
        <dbReference type="EMBL" id="KUG04066.1"/>
    </source>
</evidence>
<dbReference type="Pfam" id="PF02493">
    <property type="entry name" value="MORN"/>
    <property type="match status" value="3"/>
</dbReference>
<evidence type="ECO:0000256" key="2">
    <source>
        <dbReference type="ARBA" id="ARBA00022737"/>
    </source>
</evidence>
<dbReference type="Gene3D" id="2.20.110.10">
    <property type="entry name" value="Histone H3 K4-specific methyltransferase SET7/9 N-terminal domain"/>
    <property type="match status" value="1"/>
</dbReference>
<dbReference type="SUPFAM" id="SSF54001">
    <property type="entry name" value="Cysteine proteinases"/>
    <property type="match status" value="1"/>
</dbReference>
<dbReference type="SUPFAM" id="SSF55383">
    <property type="entry name" value="Copper amine oxidase, domain N"/>
    <property type="match status" value="1"/>
</dbReference>
<dbReference type="SMART" id="SM00698">
    <property type="entry name" value="MORN"/>
    <property type="match status" value="3"/>
</dbReference>
<dbReference type="Pfam" id="PF07833">
    <property type="entry name" value="Cu_amine_oxidN1"/>
    <property type="match status" value="1"/>
</dbReference>
<gene>
    <name evidence="5" type="ORF">ASZ90_018512</name>
</gene>
<evidence type="ECO:0000259" key="4">
    <source>
        <dbReference type="Pfam" id="PF07833"/>
    </source>
</evidence>
<keyword evidence="3" id="KW-0966">Cell projection</keyword>
<dbReference type="GO" id="GO:0042995">
    <property type="term" value="C:cell projection"/>
    <property type="evidence" value="ECO:0007669"/>
    <property type="project" value="UniProtKB-SubCell"/>
</dbReference>
<dbReference type="Gene3D" id="3.90.70.10">
    <property type="entry name" value="Cysteine proteinases"/>
    <property type="match status" value="1"/>
</dbReference>
<dbReference type="InterPro" id="IPR036582">
    <property type="entry name" value="Mao_N_sf"/>
</dbReference>
<evidence type="ECO:0000256" key="1">
    <source>
        <dbReference type="ARBA" id="ARBA00004316"/>
    </source>
</evidence>
<dbReference type="EMBL" id="LNQE01001860">
    <property type="protein sequence ID" value="KUG04066.1"/>
    <property type="molecule type" value="Genomic_DNA"/>
</dbReference>
<feature type="domain" description="Copper amine oxidase-like N-terminal" evidence="4">
    <location>
        <begin position="32"/>
        <end position="138"/>
    </location>
</feature>
<comment type="caution">
    <text evidence="5">The sequence shown here is derived from an EMBL/GenBank/DDBJ whole genome shotgun (WGS) entry which is preliminary data.</text>
</comment>
<sequence>MHRKLLLLILTVIMCLALIAAPAAASPPTVILDGELMQFDVPPTIEEGRTLVPLRAIFEGLGAEVEWDGQTRTVTATRANVEIKLQIGKQTAYRNGSPVSLDVPAKIIDNRTMVPLRFVSESLGAAVAWDGAARKITISSSGSITIEYSTISWNEGTYTGQLKDNIPHGQGTWTHPDGFKYVGEFSDGKMDGQGTWTQPDGYKYTGEFVEGKIDGKEIWTPQNVSQILLHSKAEMEKAIRDKYLANTWLGSYSDDFKSISGGMYVAYSNGSIYYGDRVGRAHIVKGSILNKWLQKQGASGFLKFPTTDELVTPDQKGRYNHFEGGSIYWHPDIGAHEVHGLIRDKWQSLSWEKGLLGYPLTDELVMADGVGRYSVFQGGRIYYHPNHGTHYVNGNIYLRWLGDKDNNEVGDLGYPQSDPQTVSGPYISGIKQTFQKGEISKYYNVHNGIDLRGEIARRGIEVRHQGNNRDTCSVQAMTFLLEYAYTGKYGDSYKHLSVEYLNHAANKAANNTDDGDYFSSIEAGYNQYGIVKEALWKYDKGWTYDFNEAEKILTKQLLDAGKLMISDGRKRAGSFVKPFERDSSLTNTEFVKILQLLDQGIPVALGRNHSMAVVGYQYDSTYDGGGYFIFRDSYGSSNGIYGYKIESFAQVKSKTNDVYVFN</sequence>
<dbReference type="AlphaFoldDB" id="A0A0W8E627"/>
<dbReference type="SUPFAM" id="SSF82185">
    <property type="entry name" value="Histone H3 K4-specific methyltransferase SET7/9 N-terminal domain"/>
    <property type="match status" value="1"/>
</dbReference>
<name>A0A0W8E627_9ZZZZ</name>
<dbReference type="InterPro" id="IPR003409">
    <property type="entry name" value="MORN"/>
</dbReference>
<keyword evidence="2" id="KW-0677">Repeat</keyword>
<proteinExistence type="predicted"/>
<protein>
    <recommendedName>
        <fullName evidence="4">Copper amine oxidase-like N-terminal domain-containing protein</fullName>
    </recommendedName>
</protein>
<dbReference type="InterPro" id="IPR038765">
    <property type="entry name" value="Papain-like_cys_pep_sf"/>
</dbReference>
<evidence type="ECO:0000256" key="3">
    <source>
        <dbReference type="ARBA" id="ARBA00023273"/>
    </source>
</evidence>